<name>A0A1S3XQF5_TOBAC</name>
<sequence length="229" mass="24521">MQGARHTQYGFSLSDLHLNKMHSSLFPVGFPPLDHAAATPSPSNSTLIPKPSSSDDMSCLLTLGSSTKTVTKSDCDKAPQLVLFGQPIFTEQQISLSSSGDTVSPVCARTSSSDGNADKIGNISDESGSTFDHRGLSELNVEIGHCKVFIESEDVGQTLDLSVLGSYEALCKKLSNMFGIETSEVLNRVLYQDITGAVKQLGDEPFNDFVKTARRLTILTDASSIGARE</sequence>
<organism evidence="2">
    <name type="scientific">Nicotiana tabacum</name>
    <name type="common">Common tobacco</name>
    <dbReference type="NCBI Taxonomy" id="4097"/>
    <lineage>
        <taxon>Eukaryota</taxon>
        <taxon>Viridiplantae</taxon>
        <taxon>Streptophyta</taxon>
        <taxon>Embryophyta</taxon>
        <taxon>Tracheophyta</taxon>
        <taxon>Spermatophyta</taxon>
        <taxon>Magnoliopsida</taxon>
        <taxon>eudicotyledons</taxon>
        <taxon>Gunneridae</taxon>
        <taxon>Pentapetalae</taxon>
        <taxon>asterids</taxon>
        <taxon>lamiids</taxon>
        <taxon>Solanales</taxon>
        <taxon>Solanaceae</taxon>
        <taxon>Nicotianoideae</taxon>
        <taxon>Nicotianeae</taxon>
        <taxon>Nicotiana</taxon>
    </lineage>
</organism>
<dbReference type="GO" id="GO:0009725">
    <property type="term" value="P:response to hormone"/>
    <property type="evidence" value="ECO:0007669"/>
    <property type="project" value="InterPro"/>
</dbReference>
<dbReference type="PROSITE" id="PS51745">
    <property type="entry name" value="PB1"/>
    <property type="match status" value="1"/>
</dbReference>
<dbReference type="RefSeq" id="XP_016442181.1">
    <property type="nucleotide sequence ID" value="XM_016586695.1"/>
</dbReference>
<dbReference type="STRING" id="4097.A0A1S3XQF5"/>
<dbReference type="InterPro" id="IPR053793">
    <property type="entry name" value="PB1-like"/>
</dbReference>
<accession>A0A1S3XQF5</accession>
<dbReference type="OMA" id="CEKTTQF"/>
<dbReference type="GO" id="GO:0006355">
    <property type="term" value="P:regulation of DNA-templated transcription"/>
    <property type="evidence" value="ECO:0000318"/>
    <property type="project" value="GO_Central"/>
</dbReference>
<reference evidence="2" key="1">
    <citation type="submission" date="2025-08" db="UniProtKB">
        <authorList>
            <consortium name="RefSeq"/>
        </authorList>
    </citation>
    <scope>IDENTIFICATION</scope>
</reference>
<dbReference type="OrthoDB" id="1731601at2759"/>
<dbReference type="PaxDb" id="4097-A0A1S3XQF5"/>
<dbReference type="AlphaFoldDB" id="A0A1S3XQF5"/>
<dbReference type="PANTHER" id="PTHR31384:SF161">
    <property type="entry name" value="AUXIN RESPONSE FACTOR 18-LIKE"/>
    <property type="match status" value="1"/>
</dbReference>
<dbReference type="GO" id="GO:0000976">
    <property type="term" value="F:transcription cis-regulatory region binding"/>
    <property type="evidence" value="ECO:0000318"/>
    <property type="project" value="GO_Central"/>
</dbReference>
<protein>
    <submittedName>
        <fullName evidence="2">Auxin response factor 18</fullName>
    </submittedName>
</protein>
<dbReference type="PANTHER" id="PTHR31384">
    <property type="entry name" value="AUXIN RESPONSE FACTOR 4-RELATED"/>
    <property type="match status" value="1"/>
</dbReference>
<dbReference type="KEGG" id="nta:107767633"/>
<feature type="domain" description="PB1" evidence="1">
    <location>
        <begin position="143"/>
        <end position="223"/>
    </location>
</feature>
<proteinExistence type="predicted"/>
<gene>
    <name evidence="2" type="primary">LOC107767633</name>
</gene>
<dbReference type="Gene3D" id="3.10.20.90">
    <property type="entry name" value="Phosphatidylinositol 3-kinase Catalytic Subunit, Chain A, domain 1"/>
    <property type="match status" value="1"/>
</dbReference>
<dbReference type="InterPro" id="IPR044835">
    <property type="entry name" value="ARF_plant"/>
</dbReference>
<dbReference type="GO" id="GO:0005634">
    <property type="term" value="C:nucleus"/>
    <property type="evidence" value="ECO:0000318"/>
    <property type="project" value="GO_Central"/>
</dbReference>
<evidence type="ECO:0000313" key="2">
    <source>
        <dbReference type="RefSeq" id="XP_016442181.1"/>
    </source>
</evidence>
<evidence type="ECO:0000259" key="1">
    <source>
        <dbReference type="PROSITE" id="PS51745"/>
    </source>
</evidence>